<dbReference type="RefSeq" id="WP_386846568.1">
    <property type="nucleotide sequence ID" value="NZ_JBHUMK010000061.1"/>
</dbReference>
<evidence type="ECO:0000313" key="2">
    <source>
        <dbReference type="Proteomes" id="UP001597475"/>
    </source>
</evidence>
<proteinExistence type="predicted"/>
<sequence>MSPPPTELLLFLREVREARALPAVDAHARQLATVIEQAVQGRYVTRTETALGPVYALGLRGRRAVGLKGVYRPSEQALLNAASLHVVRRSLAQDHVIEDAGHRFAFRARKGDASFLFVARYSGFTREGLKRLVLSLKADTPQVHLRVYVEQSALPARCEGPPLPPQVRIDFYPIPHLH</sequence>
<comment type="caution">
    <text evidence="1">The sequence shown here is derived from an EMBL/GenBank/DDBJ whole genome shotgun (WGS) entry which is preliminary data.</text>
</comment>
<reference evidence="2" key="1">
    <citation type="journal article" date="2019" name="Int. J. Syst. Evol. Microbiol.">
        <title>The Global Catalogue of Microorganisms (GCM) 10K type strain sequencing project: providing services to taxonomists for standard genome sequencing and annotation.</title>
        <authorList>
            <consortium name="The Broad Institute Genomics Platform"/>
            <consortium name="The Broad Institute Genome Sequencing Center for Infectious Disease"/>
            <person name="Wu L."/>
            <person name="Ma J."/>
        </authorList>
    </citation>
    <scope>NUCLEOTIDE SEQUENCE [LARGE SCALE GENOMIC DNA]</scope>
    <source>
        <strain evidence="2">KCTC 33842</strain>
    </source>
</reference>
<organism evidence="1 2">
    <name type="scientific">Deinococcus taklimakanensis</name>
    <dbReference type="NCBI Taxonomy" id="536443"/>
    <lineage>
        <taxon>Bacteria</taxon>
        <taxon>Thermotogati</taxon>
        <taxon>Deinococcota</taxon>
        <taxon>Deinococci</taxon>
        <taxon>Deinococcales</taxon>
        <taxon>Deinococcaceae</taxon>
        <taxon>Deinococcus</taxon>
    </lineage>
</organism>
<dbReference type="EMBL" id="JBHUMK010000061">
    <property type="protein sequence ID" value="MFD2610409.1"/>
    <property type="molecule type" value="Genomic_DNA"/>
</dbReference>
<dbReference type="Proteomes" id="UP001597475">
    <property type="component" value="Unassembled WGS sequence"/>
</dbReference>
<accession>A0ABW5P554</accession>
<protein>
    <submittedName>
        <fullName evidence="1">Uncharacterized protein</fullName>
    </submittedName>
</protein>
<gene>
    <name evidence="1" type="ORF">ACFSR9_13320</name>
</gene>
<keyword evidence="2" id="KW-1185">Reference proteome</keyword>
<evidence type="ECO:0000313" key="1">
    <source>
        <dbReference type="EMBL" id="MFD2610409.1"/>
    </source>
</evidence>
<name>A0ABW5P554_9DEIO</name>